<dbReference type="AlphaFoldDB" id="A0A931F5V1"/>
<proteinExistence type="predicted"/>
<evidence type="ECO:0000256" key="1">
    <source>
        <dbReference type="SAM" id="Phobius"/>
    </source>
</evidence>
<name>A0A931F5V1_9FIRM</name>
<keyword evidence="1" id="KW-1133">Transmembrane helix</keyword>
<dbReference type="RefSeq" id="WP_270453042.1">
    <property type="nucleotide sequence ID" value="NZ_JADPIE010000002.1"/>
</dbReference>
<feature type="transmembrane region" description="Helical" evidence="1">
    <location>
        <begin position="43"/>
        <end position="63"/>
    </location>
</feature>
<keyword evidence="3" id="KW-1185">Reference proteome</keyword>
<dbReference type="EMBL" id="JADPIE010000002">
    <property type="protein sequence ID" value="MBF8436240.1"/>
    <property type="molecule type" value="Genomic_DNA"/>
</dbReference>
<evidence type="ECO:0000313" key="2">
    <source>
        <dbReference type="EMBL" id="MBF8436240.1"/>
    </source>
</evidence>
<reference evidence="2" key="1">
    <citation type="submission" date="2020-11" db="EMBL/GenBank/DDBJ databases">
        <title>Halonatronomonas betainensis gen. nov., sp. nov. a novel haloalkaliphilic representative of the family Halanaerobiacae capable of betaine degradation.</title>
        <authorList>
            <person name="Boltyanskaya Y."/>
            <person name="Kevbrin V."/>
            <person name="Detkova E."/>
            <person name="Grouzdev D.S."/>
            <person name="Koziaeva V."/>
            <person name="Zhilina T."/>
        </authorList>
    </citation>
    <scope>NUCLEOTIDE SEQUENCE</scope>
    <source>
        <strain evidence="2">Z-7014</strain>
    </source>
</reference>
<organism evidence="2 3">
    <name type="scientific">Halonatronomonas betaini</name>
    <dbReference type="NCBI Taxonomy" id="2778430"/>
    <lineage>
        <taxon>Bacteria</taxon>
        <taxon>Bacillati</taxon>
        <taxon>Bacillota</taxon>
        <taxon>Clostridia</taxon>
        <taxon>Halanaerobiales</taxon>
        <taxon>Halarsenatibacteraceae</taxon>
        <taxon>Halonatronomonas</taxon>
    </lineage>
</organism>
<feature type="transmembrane region" description="Helical" evidence="1">
    <location>
        <begin position="200"/>
        <end position="217"/>
    </location>
</feature>
<feature type="transmembrane region" description="Helical" evidence="1">
    <location>
        <begin position="12"/>
        <end position="31"/>
    </location>
</feature>
<gene>
    <name evidence="2" type="ORF">I0Q91_04045</name>
</gene>
<dbReference type="Proteomes" id="UP000621436">
    <property type="component" value="Unassembled WGS sequence"/>
</dbReference>
<feature type="transmembrane region" description="Helical" evidence="1">
    <location>
        <begin position="123"/>
        <end position="145"/>
    </location>
</feature>
<protein>
    <submittedName>
        <fullName evidence="2">Uncharacterized protein</fullName>
    </submittedName>
</protein>
<feature type="transmembrane region" description="Helical" evidence="1">
    <location>
        <begin position="83"/>
        <end position="103"/>
    </location>
</feature>
<comment type="caution">
    <text evidence="2">The sequence shown here is derived from an EMBL/GenBank/DDBJ whole genome shotgun (WGS) entry which is preliminary data.</text>
</comment>
<feature type="transmembrane region" description="Helical" evidence="1">
    <location>
        <begin position="175"/>
        <end position="194"/>
    </location>
</feature>
<evidence type="ECO:0000313" key="3">
    <source>
        <dbReference type="Proteomes" id="UP000621436"/>
    </source>
</evidence>
<accession>A0A931F5V1</accession>
<sequence length="229" mass="26099">MKSKFNFNRDSLLTVVWTSLFTGIILVLYIPETREMFVKATNNHPYLMGMLKLGVLGTMGDLLGSKIVQGKWVLKGINLHKRILVWGFIGILFTVAFPIYSYGVEGLLMEGYLPGSNSALLTSFWKSFLMNSLFAFPMMVINRFLNKLIDHNNLFSIWPIYKTFKEINWEQMLKIVAPTCLWFWLPINTITFLLPSVYRVISGALLAVALGFILGMAKKLGVQEKQVQC</sequence>
<keyword evidence="1" id="KW-0812">Transmembrane</keyword>
<keyword evidence="1" id="KW-0472">Membrane</keyword>